<protein>
    <submittedName>
        <fullName evidence="12">Type VII secretion protein EccC</fullName>
    </submittedName>
</protein>
<feature type="domain" description="FtsK" evidence="11">
    <location>
        <begin position="1106"/>
        <end position="1287"/>
    </location>
</feature>
<dbReference type="Proteomes" id="UP000677180">
    <property type="component" value="Chromosome"/>
</dbReference>
<feature type="domain" description="FtsK" evidence="11">
    <location>
        <begin position="825"/>
        <end position="1013"/>
    </location>
</feature>
<dbReference type="GO" id="GO:0003677">
    <property type="term" value="F:DNA binding"/>
    <property type="evidence" value="ECO:0007669"/>
    <property type="project" value="InterPro"/>
</dbReference>
<dbReference type="NCBIfam" id="TIGR03925">
    <property type="entry name" value="T7SS_EccC_b"/>
    <property type="match status" value="1"/>
</dbReference>
<dbReference type="PANTHER" id="PTHR22683">
    <property type="entry name" value="SPORULATION PROTEIN RELATED"/>
    <property type="match status" value="1"/>
</dbReference>
<dbReference type="Pfam" id="PF01580">
    <property type="entry name" value="FtsK_SpoIIIE"/>
    <property type="match status" value="3"/>
</dbReference>
<keyword evidence="8 10" id="KW-0472">Membrane</keyword>
<evidence type="ECO:0000256" key="10">
    <source>
        <dbReference type="SAM" id="Phobius"/>
    </source>
</evidence>
<name>A0AB37HWR5_9ACTN</name>
<evidence type="ECO:0000259" key="11">
    <source>
        <dbReference type="PROSITE" id="PS50901"/>
    </source>
</evidence>
<dbReference type="GO" id="GO:0005524">
    <property type="term" value="F:ATP binding"/>
    <property type="evidence" value="ECO:0007669"/>
    <property type="project" value="UniProtKB-UniRule"/>
</dbReference>
<dbReference type="GO" id="GO:0005886">
    <property type="term" value="C:plasma membrane"/>
    <property type="evidence" value="ECO:0007669"/>
    <property type="project" value="UniProtKB-SubCell"/>
</dbReference>
<feature type="binding site" evidence="9">
    <location>
        <begin position="843"/>
        <end position="850"/>
    </location>
    <ligand>
        <name>ATP</name>
        <dbReference type="ChEBI" id="CHEBI:30616"/>
    </ligand>
</feature>
<evidence type="ECO:0000256" key="2">
    <source>
        <dbReference type="ARBA" id="ARBA00022475"/>
    </source>
</evidence>
<dbReference type="RefSeq" id="WP_014847945.1">
    <property type="nucleotide sequence ID" value="NZ_CP040007.1"/>
</dbReference>
<keyword evidence="3 10" id="KW-0812">Transmembrane</keyword>
<dbReference type="InterPro" id="IPR023836">
    <property type="entry name" value="EccCa-like_Actinobacteria"/>
</dbReference>
<dbReference type="InterPro" id="IPR003593">
    <property type="entry name" value="AAA+_ATPase"/>
</dbReference>
<dbReference type="PROSITE" id="PS50901">
    <property type="entry name" value="FTSK"/>
    <property type="match status" value="3"/>
</dbReference>
<evidence type="ECO:0000256" key="9">
    <source>
        <dbReference type="PROSITE-ProRule" id="PRU00289"/>
    </source>
</evidence>
<feature type="domain" description="FtsK" evidence="11">
    <location>
        <begin position="470"/>
        <end position="672"/>
    </location>
</feature>
<dbReference type="InterPro" id="IPR002543">
    <property type="entry name" value="FtsK_dom"/>
</dbReference>
<evidence type="ECO:0000256" key="6">
    <source>
        <dbReference type="ARBA" id="ARBA00022840"/>
    </source>
</evidence>
<evidence type="ECO:0000256" key="4">
    <source>
        <dbReference type="ARBA" id="ARBA00022737"/>
    </source>
</evidence>
<evidence type="ECO:0000256" key="5">
    <source>
        <dbReference type="ARBA" id="ARBA00022741"/>
    </source>
</evidence>
<dbReference type="EMBL" id="CP072385">
    <property type="protein sequence ID" value="QUC11285.1"/>
    <property type="molecule type" value="Genomic_DNA"/>
</dbReference>
<proteinExistence type="predicted"/>
<feature type="binding site" evidence="9">
    <location>
        <begin position="493"/>
        <end position="500"/>
    </location>
    <ligand>
        <name>ATP</name>
        <dbReference type="ChEBI" id="CHEBI:30616"/>
    </ligand>
</feature>
<keyword evidence="7 10" id="KW-1133">Transmembrane helix</keyword>
<accession>A0AB37HWR5</accession>
<evidence type="ECO:0000256" key="1">
    <source>
        <dbReference type="ARBA" id="ARBA00004651"/>
    </source>
</evidence>
<keyword evidence="6 9" id="KW-0067">ATP-binding</keyword>
<organism evidence="12 13">
    <name type="scientific">Arachnia propionica</name>
    <dbReference type="NCBI Taxonomy" id="1750"/>
    <lineage>
        <taxon>Bacteria</taxon>
        <taxon>Bacillati</taxon>
        <taxon>Actinomycetota</taxon>
        <taxon>Actinomycetes</taxon>
        <taxon>Propionibacteriales</taxon>
        <taxon>Propionibacteriaceae</taxon>
        <taxon>Arachnia</taxon>
    </lineage>
</organism>
<keyword evidence="2" id="KW-1003">Cell membrane</keyword>
<dbReference type="NCBIfam" id="TIGR03924">
    <property type="entry name" value="T7SS_EccC_a"/>
    <property type="match status" value="1"/>
</dbReference>
<keyword evidence="5 9" id="KW-0547">Nucleotide-binding</keyword>
<evidence type="ECO:0000313" key="13">
    <source>
        <dbReference type="Proteomes" id="UP000677180"/>
    </source>
</evidence>
<sequence length="1328" mass="143769">MSIRIVHRPARTTPALRPLPEISLENPPTLAEGSDGAGAAALRILPLLGAGCSMTVMMLFRHSSFAAIGALMMIITVLASAIMMLSQRGKAARSRREARDIYLEYLENQRDKMRSAEAKQLADAHRIHPAPDELLSIVMSPDRLWERRRGDSDFLTVRLGVGTVPSREIKVKTDDNVRTRSDPFMASEVELVKSRFCSTPGMPMLIALDSIGAVSVVGSRAFVTRMARLIATQAAVFHSPEDLQLALVVDDNYRSEWDWFSWLPQLASQTIPGPFGPGRVIVPSIARLRSVLGPELDSRSPSAAEARRALLTNTEVQHSRILVLVDQYGQSATTLTPSDPQIKLSQVSTTVVYLLHDRRAEPGAITTRISEGQKPGSFVVENYPRPDAAPRVVAGELDDLDPGSTTALARVLSPLRLSPDSQEHDATQEAMTFAELLGVPDYNNVDFSRAWAPRGETGFLRVAIGTDDMGEPVTLDLKEAAQYGMGPHGLCVGATGSGKSEMLRTLVLGLLVSHDPEDLAMVLVDYKGGATFAPFDGAPQVSGIITNLSDDASLIERVYASLSGEVQRRQQVLRDAGNIADITTYRALRAERPELGLAPFPHLLVIIDEFGELLTARPDFIELFLSIGRIGRSIGVHLMLSSQRIEGGKLRGLDTYLSYRIGLRTLSESESRTILETTDAFHLPPIPGYGYLKVDTTTYTRFRAGFVSGPLPEDPEHEQKVEAPPVVLPVPSYLVTRSEAGEDTPAATRVSTKTTGPTVLSTVMDQLRQQKRVTQPIWLPPLPEATTLDTVAGEPRPTNSGLRIHSSALLRFPVGIIDDPARQWQDTWELDLLASGGHIQITGGPGSGKTTLLRTITASLALTHSPSLVSVYVLDLLGSALLSLRDLVNVGGVAVRADREVVRRTLEEVRGLLNQRELLLQQHRADSLASLRTTLEDPSVNLAEIVLLIDGYGQLAEEFDDLAEIVFDLLRRGAAHGIHIVATTTRWNEIRMAQQSFFGNKIELRLSDPLESTHGRNLAETLPSDRPGRALLAGGLFAHVALPRVDGVASDDDAAEGLRRLSEAVSTGVAERAAEVRLLPPDLSPEGVKLPRGKALVALGLDESDLSTTVLDMDGTDRHLIVLGDSGTGRTTMLRRVIAELVRTHGPDELVFAVFDPRRSLSGVVPEGGYLGGTATSAVLAQKLVAAIVPELEARVPRSVDASVEVAPPTPHIVILIDDYDALGSGAGPFKALMPFIPMGNEIGLSVVLTRRMTGAGRAMYDPLVNTMRDSGATGFMLSGDRSEGMLLGNQRPRTLPIGRTMLLRSGQPVRTVQIVNQPDQVTETGEN</sequence>
<dbReference type="SMART" id="SM00382">
    <property type="entry name" value="AAA"/>
    <property type="match status" value="3"/>
</dbReference>
<dbReference type="PANTHER" id="PTHR22683:SF1">
    <property type="entry name" value="TYPE VII SECRETION SYSTEM PROTEIN ESSC"/>
    <property type="match status" value="1"/>
</dbReference>
<gene>
    <name evidence="12" type="ORF">J5A53_00835</name>
</gene>
<reference evidence="12" key="1">
    <citation type="submission" date="2021-03" db="EMBL/GenBank/DDBJ databases">
        <title>Human Oral Microbial Genomes.</title>
        <authorList>
            <person name="Johnston C.D."/>
            <person name="Chen T."/>
            <person name="Dewhirst F.E."/>
        </authorList>
    </citation>
    <scope>NUCLEOTIDE SEQUENCE</scope>
    <source>
        <strain evidence="12">F0714</strain>
    </source>
</reference>
<evidence type="ECO:0000256" key="8">
    <source>
        <dbReference type="ARBA" id="ARBA00023136"/>
    </source>
</evidence>
<dbReference type="InterPro" id="IPR050206">
    <property type="entry name" value="FtsK/SpoIIIE/SftA"/>
</dbReference>
<keyword evidence="4" id="KW-0677">Repeat</keyword>
<feature type="transmembrane region" description="Helical" evidence="10">
    <location>
        <begin position="66"/>
        <end position="86"/>
    </location>
</feature>
<dbReference type="Gene3D" id="3.40.50.300">
    <property type="entry name" value="P-loop containing nucleotide triphosphate hydrolases"/>
    <property type="match status" value="3"/>
</dbReference>
<feature type="binding site" evidence="9">
    <location>
        <begin position="1124"/>
        <end position="1131"/>
    </location>
    <ligand>
        <name>ATP</name>
        <dbReference type="ChEBI" id="CHEBI:30616"/>
    </ligand>
</feature>
<evidence type="ECO:0000256" key="7">
    <source>
        <dbReference type="ARBA" id="ARBA00022989"/>
    </source>
</evidence>
<evidence type="ECO:0000313" key="12">
    <source>
        <dbReference type="EMBL" id="QUC11285.1"/>
    </source>
</evidence>
<dbReference type="InterPro" id="IPR023837">
    <property type="entry name" value="EccCb-like_Actinobacteria"/>
</dbReference>
<evidence type="ECO:0000256" key="3">
    <source>
        <dbReference type="ARBA" id="ARBA00022692"/>
    </source>
</evidence>
<comment type="subcellular location">
    <subcellularLocation>
        <location evidence="1">Cell membrane</location>
        <topology evidence="1">Multi-pass membrane protein</topology>
    </subcellularLocation>
</comment>
<dbReference type="InterPro" id="IPR027417">
    <property type="entry name" value="P-loop_NTPase"/>
</dbReference>
<dbReference type="SUPFAM" id="SSF52540">
    <property type="entry name" value="P-loop containing nucleoside triphosphate hydrolases"/>
    <property type="match status" value="3"/>
</dbReference>